<keyword evidence="3" id="KW-0862">Zinc</keyword>
<reference evidence="13" key="1">
    <citation type="submission" date="2023-10" db="EMBL/GenBank/DDBJ databases">
        <title>Genome assembly of Pristionchus species.</title>
        <authorList>
            <person name="Yoshida K."/>
            <person name="Sommer R.J."/>
        </authorList>
    </citation>
    <scope>NUCLEOTIDE SEQUENCE</scope>
    <source>
        <strain evidence="13">RS0144</strain>
    </source>
</reference>
<feature type="coiled-coil region" evidence="10">
    <location>
        <begin position="418"/>
        <end position="445"/>
    </location>
</feature>
<evidence type="ECO:0000256" key="8">
    <source>
        <dbReference type="ARBA" id="ARBA00023242"/>
    </source>
</evidence>
<dbReference type="InterPro" id="IPR013088">
    <property type="entry name" value="Znf_NHR/GATA"/>
</dbReference>
<dbReference type="SUPFAM" id="SSF57716">
    <property type="entry name" value="Glucocorticoid receptor-like (DNA-binding domain)"/>
    <property type="match status" value="1"/>
</dbReference>
<keyword evidence="10" id="KW-0175">Coiled coil</keyword>
<evidence type="ECO:0000256" key="9">
    <source>
        <dbReference type="PROSITE-ProRule" id="PRU00175"/>
    </source>
</evidence>
<evidence type="ECO:0000256" key="6">
    <source>
        <dbReference type="ARBA" id="ARBA00023163"/>
    </source>
</evidence>
<comment type="caution">
    <text evidence="13">The sequence shown here is derived from an EMBL/GenBank/DDBJ whole genome shotgun (WGS) entry which is preliminary data.</text>
</comment>
<organism evidence="13 14">
    <name type="scientific">Pristionchus entomophagus</name>
    <dbReference type="NCBI Taxonomy" id="358040"/>
    <lineage>
        <taxon>Eukaryota</taxon>
        <taxon>Metazoa</taxon>
        <taxon>Ecdysozoa</taxon>
        <taxon>Nematoda</taxon>
        <taxon>Chromadorea</taxon>
        <taxon>Rhabditida</taxon>
        <taxon>Rhabditina</taxon>
        <taxon>Diplogasteromorpha</taxon>
        <taxon>Diplogasteroidea</taxon>
        <taxon>Neodiplogasteridae</taxon>
        <taxon>Pristionchus</taxon>
    </lineage>
</organism>
<dbReference type="InterPro" id="IPR001841">
    <property type="entry name" value="Znf_RING"/>
</dbReference>
<keyword evidence="4" id="KW-0805">Transcription regulation</keyword>
<evidence type="ECO:0000259" key="12">
    <source>
        <dbReference type="PROSITE" id="PS51030"/>
    </source>
</evidence>
<dbReference type="GO" id="GO:0003700">
    <property type="term" value="F:DNA-binding transcription factor activity"/>
    <property type="evidence" value="ECO:0007669"/>
    <property type="project" value="InterPro"/>
</dbReference>
<evidence type="ECO:0000256" key="3">
    <source>
        <dbReference type="ARBA" id="ARBA00022833"/>
    </source>
</evidence>
<evidence type="ECO:0000313" key="14">
    <source>
        <dbReference type="Proteomes" id="UP001432027"/>
    </source>
</evidence>
<dbReference type="GO" id="GO:0043565">
    <property type="term" value="F:sequence-specific DNA binding"/>
    <property type="evidence" value="ECO:0007669"/>
    <property type="project" value="InterPro"/>
</dbReference>
<evidence type="ECO:0000256" key="7">
    <source>
        <dbReference type="ARBA" id="ARBA00023170"/>
    </source>
</evidence>
<evidence type="ECO:0000256" key="1">
    <source>
        <dbReference type="ARBA" id="ARBA00022723"/>
    </source>
</evidence>
<dbReference type="SMART" id="SM00184">
    <property type="entry name" value="RING"/>
    <property type="match status" value="2"/>
</dbReference>
<dbReference type="Pfam" id="PF00105">
    <property type="entry name" value="zf-C4"/>
    <property type="match status" value="1"/>
</dbReference>
<keyword evidence="14" id="KW-1185">Reference proteome</keyword>
<dbReference type="PANTHER" id="PTHR16450:SF1">
    <property type="entry name" value="PROTEIN CBG12045"/>
    <property type="match status" value="1"/>
</dbReference>
<protein>
    <recommendedName>
        <fullName evidence="15">Zinc finger protein</fullName>
    </recommendedName>
</protein>
<evidence type="ECO:0000256" key="10">
    <source>
        <dbReference type="SAM" id="Coils"/>
    </source>
</evidence>
<dbReference type="Gene3D" id="3.30.40.10">
    <property type="entry name" value="Zinc/RING finger domain, C3HC4 (zinc finger)"/>
    <property type="match status" value="2"/>
</dbReference>
<dbReference type="GO" id="GO:0008270">
    <property type="term" value="F:zinc ion binding"/>
    <property type="evidence" value="ECO:0007669"/>
    <property type="project" value="UniProtKB-KW"/>
</dbReference>
<dbReference type="PANTHER" id="PTHR16450">
    <property type="entry name" value="RING FINGER PROTEIN 186"/>
    <property type="match status" value="1"/>
</dbReference>
<keyword evidence="2 9" id="KW-0863">Zinc-finger</keyword>
<dbReference type="PROSITE" id="PS50089">
    <property type="entry name" value="ZF_RING_2"/>
    <property type="match status" value="2"/>
</dbReference>
<keyword evidence="7" id="KW-0675">Receptor</keyword>
<feature type="domain" description="RING-type" evidence="11">
    <location>
        <begin position="559"/>
        <end position="603"/>
    </location>
</feature>
<evidence type="ECO:0000259" key="11">
    <source>
        <dbReference type="PROSITE" id="PS50089"/>
    </source>
</evidence>
<evidence type="ECO:0000256" key="4">
    <source>
        <dbReference type="ARBA" id="ARBA00023015"/>
    </source>
</evidence>
<keyword evidence="6" id="KW-0804">Transcription</keyword>
<dbReference type="PROSITE" id="PS00518">
    <property type="entry name" value="ZF_RING_1"/>
    <property type="match status" value="2"/>
</dbReference>
<evidence type="ECO:0000256" key="2">
    <source>
        <dbReference type="ARBA" id="ARBA00022771"/>
    </source>
</evidence>
<dbReference type="InterPro" id="IPR017907">
    <property type="entry name" value="Znf_RING_CS"/>
</dbReference>
<dbReference type="EMBL" id="BTSX01000003">
    <property type="protein sequence ID" value="GMS88216.1"/>
    <property type="molecule type" value="Genomic_DNA"/>
</dbReference>
<keyword evidence="5" id="KW-0238">DNA-binding</keyword>
<keyword evidence="8" id="KW-0539">Nucleus</keyword>
<sequence length="620" mass="69168">MALVPFVSFNNSIRSPLHDPGQELKEKKDVCEVCRDRASGVHYGVMSCERCKNFFLMSACWNVQYTCNHAGMCVIRDTDPMMLCKSCLLNKCLDSGMTEEAAREDINSVNQLIRDDERRERQRLQRWDNDDTRSVIDQCDRAYTQAFPEGTYLKTREEALARLERFIQSMPLLAGSEAAVNAIDRVVEVGPANTDDNFIMLHPLEETFLRLRQQIDFLSLTGCTITRPIHRWPLSQPLVAVASALAIAIAANIRRAINSLIFALSIQLVNEQHSSLFQMMAQSLGVTTAHLAQVEENEQEENCSSWLLRFSRTCHLCCAENPHRRAAFPACGHALCAACAKRLIVDAAHEQHDVDCPFCRTTGNLVELNELTHEGGRPLMMAEGPEEELRKAAAGELAAAMAEAATLGYVYREMQHAFLAATSAVEDAENELEAARAARIRASAEAEEALRGFGMSASFVFNTASQSRIEEHRTNAVAVEAARDARAARTARDVAAAAKERVGCELQYAERAARTADAALAKAKAELVAVRVRQEQIIDAMRAENDESAARGHRFARVCHVCNADNPRRRVILTRCGHVICRECAEKRAAERCSYKWLDCPTCFEHGDFVPLFEELMEKK</sequence>
<keyword evidence="1" id="KW-0479">Metal-binding</keyword>
<dbReference type="InterPro" id="IPR001628">
    <property type="entry name" value="Znf_hrmn_rcpt"/>
</dbReference>
<evidence type="ECO:0000313" key="13">
    <source>
        <dbReference type="EMBL" id="GMS88216.1"/>
    </source>
</evidence>
<evidence type="ECO:0000256" key="5">
    <source>
        <dbReference type="ARBA" id="ARBA00023125"/>
    </source>
</evidence>
<dbReference type="AlphaFoldDB" id="A0AAV5SYD7"/>
<dbReference type="SUPFAM" id="SSF57850">
    <property type="entry name" value="RING/U-box"/>
    <property type="match status" value="2"/>
</dbReference>
<dbReference type="PRINTS" id="PR00047">
    <property type="entry name" value="STROIDFINGER"/>
</dbReference>
<proteinExistence type="predicted"/>
<dbReference type="Gene3D" id="3.30.50.10">
    <property type="entry name" value="Erythroid Transcription Factor GATA-1, subunit A"/>
    <property type="match status" value="1"/>
</dbReference>
<dbReference type="InterPro" id="IPR013083">
    <property type="entry name" value="Znf_RING/FYVE/PHD"/>
</dbReference>
<evidence type="ECO:0008006" key="15">
    <source>
        <dbReference type="Google" id="ProtNLM"/>
    </source>
</evidence>
<feature type="domain" description="RING-type" evidence="11">
    <location>
        <begin position="314"/>
        <end position="360"/>
    </location>
</feature>
<dbReference type="PROSITE" id="PS51030">
    <property type="entry name" value="NUCLEAR_REC_DBD_2"/>
    <property type="match status" value="1"/>
</dbReference>
<accession>A0AAV5SYD7</accession>
<gene>
    <name evidence="13" type="ORF">PENTCL1PPCAC_10391</name>
</gene>
<dbReference type="SMART" id="SM00399">
    <property type="entry name" value="ZnF_C4"/>
    <property type="match status" value="1"/>
</dbReference>
<feature type="domain" description="Nuclear receptor" evidence="12">
    <location>
        <begin position="28"/>
        <end position="104"/>
    </location>
</feature>
<dbReference type="Proteomes" id="UP001432027">
    <property type="component" value="Unassembled WGS sequence"/>
</dbReference>
<name>A0AAV5SYD7_9BILA</name>